<keyword evidence="2" id="KW-1185">Reference proteome</keyword>
<organism evidence="1 2">
    <name type="scientific">Helianthus annuus</name>
    <name type="common">Common sunflower</name>
    <dbReference type="NCBI Taxonomy" id="4232"/>
    <lineage>
        <taxon>Eukaryota</taxon>
        <taxon>Viridiplantae</taxon>
        <taxon>Streptophyta</taxon>
        <taxon>Embryophyta</taxon>
        <taxon>Tracheophyta</taxon>
        <taxon>Spermatophyta</taxon>
        <taxon>Magnoliopsida</taxon>
        <taxon>eudicotyledons</taxon>
        <taxon>Gunneridae</taxon>
        <taxon>Pentapetalae</taxon>
        <taxon>asterids</taxon>
        <taxon>campanulids</taxon>
        <taxon>Asterales</taxon>
        <taxon>Asteraceae</taxon>
        <taxon>Asteroideae</taxon>
        <taxon>Heliantheae alliance</taxon>
        <taxon>Heliantheae</taxon>
        <taxon>Helianthus</taxon>
    </lineage>
</organism>
<name>A0A9K3NW61_HELAN</name>
<evidence type="ECO:0000313" key="1">
    <source>
        <dbReference type="EMBL" id="KAF5815557.1"/>
    </source>
</evidence>
<dbReference type="InterPro" id="IPR032675">
    <property type="entry name" value="LRR_dom_sf"/>
</dbReference>
<dbReference type="Proteomes" id="UP000215914">
    <property type="component" value="Unassembled WGS sequence"/>
</dbReference>
<sequence>MRISNCPRMDYPFPCGLWPPNLSTLFIGGLKKPISEWGQQNFPTSLVTLILYGKNSGVVSFAKVEDMRNSSNTTSPSFFLPPSLTYLYIRDFTDLESLSKGLQHLTCLEELVIVSCPKLRDLPVTLLPSLSRLSVDSSSPELRKKCHRNGKYWHIISQIPDHQLY</sequence>
<dbReference type="Gramene" id="mRNA:HanXRQr2_Chr03g0124401">
    <property type="protein sequence ID" value="CDS:HanXRQr2_Chr03g0124401.1"/>
    <property type="gene ID" value="HanXRQr2_Chr03g0124401"/>
</dbReference>
<dbReference type="EMBL" id="MNCJ02000318">
    <property type="protein sequence ID" value="KAF5815557.1"/>
    <property type="molecule type" value="Genomic_DNA"/>
</dbReference>
<accession>A0A9K3NW61</accession>
<dbReference type="Gene3D" id="3.80.10.10">
    <property type="entry name" value="Ribonuclease Inhibitor"/>
    <property type="match status" value="1"/>
</dbReference>
<evidence type="ECO:0000313" key="2">
    <source>
        <dbReference type="Proteomes" id="UP000215914"/>
    </source>
</evidence>
<protein>
    <submittedName>
        <fullName evidence="1">Leucine-rich repeat domain superfamily</fullName>
    </submittedName>
</protein>
<reference evidence="1" key="1">
    <citation type="journal article" date="2017" name="Nature">
        <title>The sunflower genome provides insights into oil metabolism, flowering and Asterid evolution.</title>
        <authorList>
            <person name="Badouin H."/>
            <person name="Gouzy J."/>
            <person name="Grassa C.J."/>
            <person name="Murat F."/>
            <person name="Staton S.E."/>
            <person name="Cottret L."/>
            <person name="Lelandais-Briere C."/>
            <person name="Owens G.L."/>
            <person name="Carrere S."/>
            <person name="Mayjonade B."/>
            <person name="Legrand L."/>
            <person name="Gill N."/>
            <person name="Kane N.C."/>
            <person name="Bowers J.E."/>
            <person name="Hubner S."/>
            <person name="Bellec A."/>
            <person name="Berard A."/>
            <person name="Berges H."/>
            <person name="Blanchet N."/>
            <person name="Boniface M.C."/>
            <person name="Brunel D."/>
            <person name="Catrice O."/>
            <person name="Chaidir N."/>
            <person name="Claudel C."/>
            <person name="Donnadieu C."/>
            <person name="Faraut T."/>
            <person name="Fievet G."/>
            <person name="Helmstetter N."/>
            <person name="King M."/>
            <person name="Knapp S.J."/>
            <person name="Lai Z."/>
            <person name="Le Paslier M.C."/>
            <person name="Lippi Y."/>
            <person name="Lorenzon L."/>
            <person name="Mandel J.R."/>
            <person name="Marage G."/>
            <person name="Marchand G."/>
            <person name="Marquand E."/>
            <person name="Bret-Mestries E."/>
            <person name="Morien E."/>
            <person name="Nambeesan S."/>
            <person name="Nguyen T."/>
            <person name="Pegot-Espagnet P."/>
            <person name="Pouilly N."/>
            <person name="Raftis F."/>
            <person name="Sallet E."/>
            <person name="Schiex T."/>
            <person name="Thomas J."/>
            <person name="Vandecasteele C."/>
            <person name="Vares D."/>
            <person name="Vear F."/>
            <person name="Vautrin S."/>
            <person name="Crespi M."/>
            <person name="Mangin B."/>
            <person name="Burke J.M."/>
            <person name="Salse J."/>
            <person name="Munos S."/>
            <person name="Vincourt P."/>
            <person name="Rieseberg L.H."/>
            <person name="Langlade N.B."/>
        </authorList>
    </citation>
    <scope>NUCLEOTIDE SEQUENCE</scope>
    <source>
        <tissue evidence="1">Leaves</tissue>
    </source>
</reference>
<proteinExistence type="predicted"/>
<comment type="caution">
    <text evidence="1">The sequence shown here is derived from an EMBL/GenBank/DDBJ whole genome shotgun (WGS) entry which is preliminary data.</text>
</comment>
<gene>
    <name evidence="1" type="ORF">HanXRQr2_Chr03g0124401</name>
</gene>
<dbReference type="SUPFAM" id="SSF52058">
    <property type="entry name" value="L domain-like"/>
    <property type="match status" value="1"/>
</dbReference>
<reference evidence="1" key="2">
    <citation type="submission" date="2020-06" db="EMBL/GenBank/DDBJ databases">
        <title>Helianthus annuus Genome sequencing and assembly Release 2.</title>
        <authorList>
            <person name="Gouzy J."/>
            <person name="Langlade N."/>
            <person name="Munos S."/>
        </authorList>
    </citation>
    <scope>NUCLEOTIDE SEQUENCE</scope>
    <source>
        <tissue evidence="1">Leaves</tissue>
    </source>
</reference>
<dbReference type="AlphaFoldDB" id="A0A9K3NW61"/>